<dbReference type="EMBL" id="BTRK01000005">
    <property type="protein sequence ID" value="GMR55012.1"/>
    <property type="molecule type" value="Genomic_DNA"/>
</dbReference>
<dbReference type="CDD" id="cd18186">
    <property type="entry name" value="BTB_POZ_ZBTB_KLHL-like"/>
    <property type="match status" value="1"/>
</dbReference>
<name>A0AAN5D3G2_9BILA</name>
<reference evidence="3" key="1">
    <citation type="submission" date="2022-10" db="EMBL/GenBank/DDBJ databases">
        <title>Genome assembly of Pristionchus species.</title>
        <authorList>
            <person name="Yoshida K."/>
            <person name="Sommer R.J."/>
        </authorList>
    </citation>
    <scope>NUCLEOTIDE SEQUENCE [LARGE SCALE GENOMIC DNA]</scope>
    <source>
        <strain evidence="3">RS5460</strain>
    </source>
</reference>
<dbReference type="InterPro" id="IPR000210">
    <property type="entry name" value="BTB/POZ_dom"/>
</dbReference>
<organism evidence="2 3">
    <name type="scientific">Pristionchus mayeri</name>
    <dbReference type="NCBI Taxonomy" id="1317129"/>
    <lineage>
        <taxon>Eukaryota</taxon>
        <taxon>Metazoa</taxon>
        <taxon>Ecdysozoa</taxon>
        <taxon>Nematoda</taxon>
        <taxon>Chromadorea</taxon>
        <taxon>Rhabditida</taxon>
        <taxon>Rhabditina</taxon>
        <taxon>Diplogasteromorpha</taxon>
        <taxon>Diplogasteroidea</taxon>
        <taxon>Neodiplogasteridae</taxon>
        <taxon>Pristionchus</taxon>
    </lineage>
</organism>
<feature type="domain" description="BTB" evidence="1">
    <location>
        <begin position="98"/>
        <end position="138"/>
    </location>
</feature>
<keyword evidence="3" id="KW-1185">Reference proteome</keyword>
<dbReference type="AlphaFoldDB" id="A0AAN5D3G2"/>
<dbReference type="SUPFAM" id="SSF54695">
    <property type="entry name" value="POZ domain"/>
    <property type="match status" value="1"/>
</dbReference>
<dbReference type="Proteomes" id="UP001328107">
    <property type="component" value="Unassembled WGS sequence"/>
</dbReference>
<proteinExistence type="predicted"/>
<protein>
    <recommendedName>
        <fullName evidence="1">BTB domain-containing protein</fullName>
    </recommendedName>
</protein>
<dbReference type="Gene3D" id="3.30.710.10">
    <property type="entry name" value="Potassium Channel Kv1.1, Chain A"/>
    <property type="match status" value="1"/>
</dbReference>
<gene>
    <name evidence="2" type="ORF">PMAYCL1PPCAC_25208</name>
</gene>
<feature type="non-terminal residue" evidence="2">
    <location>
        <position position="138"/>
    </location>
</feature>
<dbReference type="PANTHER" id="PTHR47022:SF1">
    <property type="entry name" value="BTB AND MATH DOMAIN-CONTAINING PROTEIN 36-RELATED"/>
    <property type="match status" value="1"/>
</dbReference>
<dbReference type="PANTHER" id="PTHR47022">
    <property type="entry name" value="BTB AND MATH DOMAIN-CONTAINING PROTEIN 36-RELATED"/>
    <property type="match status" value="1"/>
</dbReference>
<accession>A0AAN5D3G2</accession>
<sequence length="138" mass="15889">MHVQKTSWSIALDADLILVHPDSDNDIIVKISPKIGKDWNHAEEDVMTYSEILSNREGLIRDDKVTVEVRLWISKMKGVKIDVIRRAINFTDASEPYHDITLVIGEEKIYVSKQILAFHSPVFKAMFYGEFAEKNKNE</sequence>
<evidence type="ECO:0000313" key="3">
    <source>
        <dbReference type="Proteomes" id="UP001328107"/>
    </source>
</evidence>
<evidence type="ECO:0000313" key="2">
    <source>
        <dbReference type="EMBL" id="GMR55012.1"/>
    </source>
</evidence>
<dbReference type="InterPro" id="IPR011333">
    <property type="entry name" value="SKP1/BTB/POZ_sf"/>
</dbReference>
<evidence type="ECO:0000259" key="1">
    <source>
        <dbReference type="PROSITE" id="PS50097"/>
    </source>
</evidence>
<dbReference type="PROSITE" id="PS50097">
    <property type="entry name" value="BTB"/>
    <property type="match status" value="1"/>
</dbReference>
<dbReference type="Pfam" id="PF00651">
    <property type="entry name" value="BTB"/>
    <property type="match status" value="1"/>
</dbReference>
<comment type="caution">
    <text evidence="2">The sequence shown here is derived from an EMBL/GenBank/DDBJ whole genome shotgun (WGS) entry which is preliminary data.</text>
</comment>